<dbReference type="PANTHER" id="PTHR10996:SF178">
    <property type="entry name" value="2-HYDROXYACID DEHYDROGENASE YGL185C-RELATED"/>
    <property type="match status" value="1"/>
</dbReference>
<reference evidence="4" key="1">
    <citation type="submission" date="2021-02" db="EMBL/GenBank/DDBJ databases">
        <authorList>
            <person name="Dougan E. K."/>
            <person name="Rhodes N."/>
            <person name="Thang M."/>
            <person name="Chan C."/>
        </authorList>
    </citation>
    <scope>NUCLEOTIDE SEQUENCE</scope>
</reference>
<name>A0A812WJE2_SYMPI</name>
<dbReference type="InterPro" id="IPR036291">
    <property type="entry name" value="NAD(P)-bd_dom_sf"/>
</dbReference>
<dbReference type="GO" id="GO:0051287">
    <property type="term" value="F:NAD binding"/>
    <property type="evidence" value="ECO:0007669"/>
    <property type="project" value="InterPro"/>
</dbReference>
<dbReference type="AlphaFoldDB" id="A0A812WJE2"/>
<dbReference type="InterPro" id="IPR050223">
    <property type="entry name" value="D-isomer_2-hydroxyacid_DH"/>
</dbReference>
<dbReference type="OrthoDB" id="298012at2759"/>
<feature type="non-terminal residue" evidence="4">
    <location>
        <position position="1"/>
    </location>
</feature>
<dbReference type="SUPFAM" id="SSF51735">
    <property type="entry name" value="NAD(P)-binding Rossmann-fold domains"/>
    <property type="match status" value="1"/>
</dbReference>
<proteinExistence type="predicted"/>
<dbReference type="EMBL" id="CAJNIZ010044341">
    <property type="protein sequence ID" value="CAE7685611.1"/>
    <property type="molecule type" value="Genomic_DNA"/>
</dbReference>
<evidence type="ECO:0000259" key="3">
    <source>
        <dbReference type="Pfam" id="PF02826"/>
    </source>
</evidence>
<dbReference type="Pfam" id="PF02826">
    <property type="entry name" value="2-Hacid_dh_C"/>
    <property type="match status" value="1"/>
</dbReference>
<dbReference type="PANTHER" id="PTHR10996">
    <property type="entry name" value="2-HYDROXYACID DEHYDROGENASE-RELATED"/>
    <property type="match status" value="1"/>
</dbReference>
<sequence>AETQGIIGRNLLERLRPEAVLINVARGGVCDQPVLAELLSQKRFRAGLDVFATEPIPKDDPILK</sequence>
<dbReference type="GO" id="GO:0005829">
    <property type="term" value="C:cytosol"/>
    <property type="evidence" value="ECO:0007669"/>
    <property type="project" value="TreeGrafter"/>
</dbReference>
<dbReference type="GO" id="GO:0030267">
    <property type="term" value="F:glyoxylate reductase (NADPH) activity"/>
    <property type="evidence" value="ECO:0007669"/>
    <property type="project" value="TreeGrafter"/>
</dbReference>
<evidence type="ECO:0000313" key="4">
    <source>
        <dbReference type="EMBL" id="CAE7685611.1"/>
    </source>
</evidence>
<evidence type="ECO:0000256" key="1">
    <source>
        <dbReference type="ARBA" id="ARBA00023002"/>
    </source>
</evidence>
<keyword evidence="2" id="KW-0520">NAD</keyword>
<keyword evidence="5" id="KW-1185">Reference proteome</keyword>
<keyword evidence="1" id="KW-0560">Oxidoreductase</keyword>
<organism evidence="4 5">
    <name type="scientific">Symbiodinium pilosum</name>
    <name type="common">Dinoflagellate</name>
    <dbReference type="NCBI Taxonomy" id="2952"/>
    <lineage>
        <taxon>Eukaryota</taxon>
        <taxon>Sar</taxon>
        <taxon>Alveolata</taxon>
        <taxon>Dinophyceae</taxon>
        <taxon>Suessiales</taxon>
        <taxon>Symbiodiniaceae</taxon>
        <taxon>Symbiodinium</taxon>
    </lineage>
</organism>
<gene>
    <name evidence="4" type="primary">ghrB</name>
    <name evidence="4" type="ORF">SPIL2461_LOCUS19170</name>
</gene>
<accession>A0A812WJE2</accession>
<dbReference type="InterPro" id="IPR006140">
    <property type="entry name" value="D-isomer_DH_NAD-bd"/>
</dbReference>
<dbReference type="Gene3D" id="3.40.50.720">
    <property type="entry name" value="NAD(P)-binding Rossmann-like Domain"/>
    <property type="match status" value="1"/>
</dbReference>
<feature type="non-terminal residue" evidence="4">
    <location>
        <position position="64"/>
    </location>
</feature>
<comment type="caution">
    <text evidence="4">The sequence shown here is derived from an EMBL/GenBank/DDBJ whole genome shotgun (WGS) entry which is preliminary data.</text>
</comment>
<feature type="domain" description="D-isomer specific 2-hydroxyacid dehydrogenase NAD-binding" evidence="3">
    <location>
        <begin position="2"/>
        <end position="63"/>
    </location>
</feature>
<dbReference type="Proteomes" id="UP000649617">
    <property type="component" value="Unassembled WGS sequence"/>
</dbReference>
<evidence type="ECO:0000256" key="2">
    <source>
        <dbReference type="ARBA" id="ARBA00023027"/>
    </source>
</evidence>
<evidence type="ECO:0000313" key="5">
    <source>
        <dbReference type="Proteomes" id="UP000649617"/>
    </source>
</evidence>
<protein>
    <submittedName>
        <fullName evidence="4">GhrB protein</fullName>
    </submittedName>
</protein>
<dbReference type="GO" id="GO:0016618">
    <property type="term" value="F:hydroxypyruvate reductase [NAD(P)H] activity"/>
    <property type="evidence" value="ECO:0007669"/>
    <property type="project" value="TreeGrafter"/>
</dbReference>